<dbReference type="CDD" id="cd12087">
    <property type="entry name" value="TM_EGFR-like"/>
    <property type="match status" value="1"/>
</dbReference>
<dbReference type="Gene3D" id="1.10.10.60">
    <property type="entry name" value="Homeodomain-like"/>
    <property type="match status" value="2"/>
</dbReference>
<dbReference type="PROSITE" id="PS01124">
    <property type="entry name" value="HTH_ARAC_FAMILY_2"/>
    <property type="match status" value="1"/>
</dbReference>
<dbReference type="InterPro" id="IPR018060">
    <property type="entry name" value="HTH_AraC"/>
</dbReference>
<protein>
    <submittedName>
        <fullName evidence="7">DNA-binding domain-containing protein</fullName>
    </submittedName>
</protein>
<gene>
    <name evidence="7" type="ORF">I215_13702</name>
</gene>
<dbReference type="EMBL" id="AMSG01000029">
    <property type="protein sequence ID" value="EKF54178.1"/>
    <property type="molecule type" value="Genomic_DNA"/>
</dbReference>
<keyword evidence="1" id="KW-0805">Transcription regulation</keyword>
<keyword evidence="3" id="KW-0804">Transcription</keyword>
<dbReference type="PANTHER" id="PTHR43280:SF2">
    <property type="entry name" value="HTH-TYPE TRANSCRIPTIONAL REGULATOR EXSA"/>
    <property type="match status" value="1"/>
</dbReference>
<keyword evidence="4" id="KW-1133">Transmembrane helix</keyword>
<keyword evidence="4" id="KW-0812">Transmembrane</keyword>
<dbReference type="GO" id="GO:0003700">
    <property type="term" value="F:DNA-binding transcription factor activity"/>
    <property type="evidence" value="ECO:0007669"/>
    <property type="project" value="InterPro"/>
</dbReference>
<dbReference type="SUPFAM" id="SSF46689">
    <property type="entry name" value="Homeodomain-like"/>
    <property type="match status" value="1"/>
</dbReference>
<dbReference type="InterPro" id="IPR009057">
    <property type="entry name" value="Homeodomain-like_sf"/>
</dbReference>
<dbReference type="Proteomes" id="UP000007364">
    <property type="component" value="Unassembled WGS sequence"/>
</dbReference>
<feature type="chain" id="PRO_5003865031" evidence="5">
    <location>
        <begin position="21"/>
        <end position="509"/>
    </location>
</feature>
<sequence>MKHFVPLISCVLLLTQNTLAQSTDPQQKTFDSVFYYTYMNVAASDPDHALKIADSLYKTSATSTQKIRSLMLISDMYYRKSNRDSTLHYALKADRIATSERITAWRARIYGVLSTQYRKSGLLNNGYKFLDKAQELCEKVDQGELSNQIQGQIYQERGFYAQEENDYEQAIAYFQTSDTILRRLPDSPQKVTFRAQSKERIGANLFKLGVIDSAKYYFNKALELEARASRAETVIKGYIYKGLGEIAIVNREKELAYELLSKALAVAEASKLQELNMGVFLAMTKYYKLVGDIENYTLYNQKYLDIITKRSKRERDFANMVVAKTDKKLKEALFTRNTVTFIMAGLCFLVLLGVGIYFYGRRRKLKNKQNKAHLHQNDQASTKEYMSKETSDCILAELEALEHDDFYLKSNLSLSLLANKLNVNTRYVSYVINRNKGLGFNSYVNEIRVRRSMAELENNPELRTYKIAYLAEKYGFSSHSKYTAAFKAVTGITPSIFITRLQDNKKGTP</sequence>
<feature type="domain" description="HTH araC/xylS-type" evidence="6">
    <location>
        <begin position="396"/>
        <end position="500"/>
    </location>
</feature>
<feature type="signal peptide" evidence="5">
    <location>
        <begin position="1"/>
        <end position="20"/>
    </location>
</feature>
<evidence type="ECO:0000259" key="6">
    <source>
        <dbReference type="PROSITE" id="PS01124"/>
    </source>
</evidence>
<evidence type="ECO:0000313" key="7">
    <source>
        <dbReference type="EMBL" id="EKF54178.1"/>
    </source>
</evidence>
<name>K2NZF8_9FLAO</name>
<keyword evidence="8" id="KW-1185">Reference proteome</keyword>
<evidence type="ECO:0000256" key="4">
    <source>
        <dbReference type="SAM" id="Phobius"/>
    </source>
</evidence>
<accession>K2NZF8</accession>
<reference evidence="7 8" key="1">
    <citation type="journal article" date="2012" name="J. Bacteriol.">
        <title>Genome Sequence of Galbibacter marinum Type Strain ck-I2-15.</title>
        <authorList>
            <person name="Lai Q."/>
            <person name="Li C."/>
            <person name="Shao Z."/>
        </authorList>
    </citation>
    <scope>NUCLEOTIDE SEQUENCE [LARGE SCALE GENOMIC DNA]</scope>
    <source>
        <strain evidence="8">ck-I2-15</strain>
    </source>
</reference>
<proteinExistence type="predicted"/>
<dbReference type="STRING" id="555500.I215_13702"/>
<dbReference type="Gene3D" id="1.25.40.10">
    <property type="entry name" value="Tetratricopeptide repeat domain"/>
    <property type="match status" value="1"/>
</dbReference>
<dbReference type="SMART" id="SM00028">
    <property type="entry name" value="TPR"/>
    <property type="match status" value="4"/>
</dbReference>
<dbReference type="eggNOG" id="COG2207">
    <property type="taxonomic scope" value="Bacteria"/>
</dbReference>
<dbReference type="OrthoDB" id="5295174at2"/>
<keyword evidence="5" id="KW-0732">Signal</keyword>
<organism evidence="7 8">
    <name type="scientific">Galbibacter marinus</name>
    <dbReference type="NCBI Taxonomy" id="555500"/>
    <lineage>
        <taxon>Bacteria</taxon>
        <taxon>Pseudomonadati</taxon>
        <taxon>Bacteroidota</taxon>
        <taxon>Flavobacteriia</taxon>
        <taxon>Flavobacteriales</taxon>
        <taxon>Flavobacteriaceae</taxon>
        <taxon>Galbibacter</taxon>
    </lineage>
</organism>
<keyword evidence="4" id="KW-0472">Membrane</keyword>
<dbReference type="SUPFAM" id="SSF48452">
    <property type="entry name" value="TPR-like"/>
    <property type="match status" value="1"/>
</dbReference>
<dbReference type="GO" id="GO:0043565">
    <property type="term" value="F:sequence-specific DNA binding"/>
    <property type="evidence" value="ECO:0007669"/>
    <property type="project" value="InterPro"/>
</dbReference>
<dbReference type="AlphaFoldDB" id="K2NZF8"/>
<dbReference type="RefSeq" id="WP_008992578.1">
    <property type="nucleotide sequence ID" value="NZ_AMSG01000029.1"/>
</dbReference>
<dbReference type="PANTHER" id="PTHR43280">
    <property type="entry name" value="ARAC-FAMILY TRANSCRIPTIONAL REGULATOR"/>
    <property type="match status" value="1"/>
</dbReference>
<dbReference type="SMART" id="SM00342">
    <property type="entry name" value="HTH_ARAC"/>
    <property type="match status" value="1"/>
</dbReference>
<evidence type="ECO:0000256" key="1">
    <source>
        <dbReference type="ARBA" id="ARBA00023015"/>
    </source>
</evidence>
<keyword evidence="2 7" id="KW-0238">DNA-binding</keyword>
<dbReference type="InterPro" id="IPR019734">
    <property type="entry name" value="TPR_rpt"/>
</dbReference>
<evidence type="ECO:0000256" key="3">
    <source>
        <dbReference type="ARBA" id="ARBA00023163"/>
    </source>
</evidence>
<evidence type="ECO:0000256" key="2">
    <source>
        <dbReference type="ARBA" id="ARBA00023125"/>
    </source>
</evidence>
<dbReference type="InterPro" id="IPR011990">
    <property type="entry name" value="TPR-like_helical_dom_sf"/>
</dbReference>
<evidence type="ECO:0000313" key="8">
    <source>
        <dbReference type="Proteomes" id="UP000007364"/>
    </source>
</evidence>
<dbReference type="Pfam" id="PF12833">
    <property type="entry name" value="HTH_18"/>
    <property type="match status" value="1"/>
</dbReference>
<comment type="caution">
    <text evidence="7">The sequence shown here is derived from an EMBL/GenBank/DDBJ whole genome shotgun (WGS) entry which is preliminary data.</text>
</comment>
<evidence type="ECO:0000256" key="5">
    <source>
        <dbReference type="SAM" id="SignalP"/>
    </source>
</evidence>
<feature type="transmembrane region" description="Helical" evidence="4">
    <location>
        <begin position="339"/>
        <end position="359"/>
    </location>
</feature>